<dbReference type="Gramene" id="ONIVA01G46470.2">
    <property type="protein sequence ID" value="ONIVA01G46470.2"/>
    <property type="gene ID" value="ONIVA01G46470"/>
</dbReference>
<dbReference type="STRING" id="4536.A0A0E0FXF4"/>
<protein>
    <recommendedName>
        <fullName evidence="3">Small EDRK-rich factor-like N-terminal domain-containing protein</fullName>
    </recommendedName>
</protein>
<proteinExistence type="inferred from homology"/>
<dbReference type="InterPro" id="IPR007513">
    <property type="entry name" value="SERF-like_N"/>
</dbReference>
<evidence type="ECO:0000313" key="4">
    <source>
        <dbReference type="EnsemblPlants" id="ONIVA01G46470.2"/>
    </source>
</evidence>
<dbReference type="InterPro" id="IPR040211">
    <property type="entry name" value="SERF1/2-like"/>
</dbReference>
<dbReference type="HOGENOM" id="CLU_1404480_0_0_1"/>
<feature type="compositionally biased region" description="Gly residues" evidence="2">
    <location>
        <begin position="28"/>
        <end position="42"/>
    </location>
</feature>
<evidence type="ECO:0000256" key="2">
    <source>
        <dbReference type="SAM" id="MobiDB-lite"/>
    </source>
</evidence>
<dbReference type="PANTHER" id="PTHR13596">
    <property type="entry name" value="SMALL EDRK-RICH FACTOR 1"/>
    <property type="match status" value="1"/>
</dbReference>
<reference evidence="4" key="2">
    <citation type="submission" date="2018-04" db="EMBL/GenBank/DDBJ databases">
        <title>OnivRS2 (Oryza nivara Reference Sequence Version 2).</title>
        <authorList>
            <person name="Zhang J."/>
            <person name="Kudrna D."/>
            <person name="Lee S."/>
            <person name="Talag J."/>
            <person name="Rajasekar S."/>
            <person name="Welchert J."/>
            <person name="Hsing Y.-I."/>
            <person name="Wing R.A."/>
        </authorList>
    </citation>
    <scope>NUCLEOTIDE SEQUENCE [LARGE SCALE GENOMIC DNA]</scope>
</reference>
<feature type="compositionally biased region" description="Basic and acidic residues" evidence="2">
    <location>
        <begin position="134"/>
        <end position="168"/>
    </location>
</feature>
<feature type="region of interest" description="Disordered" evidence="2">
    <location>
        <begin position="134"/>
        <end position="194"/>
    </location>
</feature>
<keyword evidence="5" id="KW-1185">Reference proteome</keyword>
<name>A0A0E0FXF4_ORYNI</name>
<evidence type="ECO:0000256" key="1">
    <source>
        <dbReference type="ARBA" id="ARBA00007309"/>
    </source>
</evidence>
<feature type="domain" description="Small EDRK-rich factor-like N-terminal" evidence="3">
    <location>
        <begin position="123"/>
        <end position="156"/>
    </location>
</feature>
<evidence type="ECO:0000259" key="3">
    <source>
        <dbReference type="Pfam" id="PF04419"/>
    </source>
</evidence>
<dbReference type="EnsemblPlants" id="ONIVA01G46470.2">
    <property type="protein sequence ID" value="ONIVA01G46470.2"/>
    <property type="gene ID" value="ONIVA01G46470"/>
</dbReference>
<dbReference type="PANTHER" id="PTHR13596:SF12">
    <property type="entry name" value="OS11G0425600 PROTEIN"/>
    <property type="match status" value="1"/>
</dbReference>
<reference evidence="4" key="1">
    <citation type="submission" date="2015-04" db="UniProtKB">
        <authorList>
            <consortium name="EnsemblPlants"/>
        </authorList>
    </citation>
    <scope>IDENTIFICATION</scope>
    <source>
        <strain evidence="4">SL10</strain>
    </source>
</reference>
<organism evidence="4">
    <name type="scientific">Oryza nivara</name>
    <name type="common">Indian wild rice</name>
    <name type="synonym">Oryza sativa f. spontanea</name>
    <dbReference type="NCBI Taxonomy" id="4536"/>
    <lineage>
        <taxon>Eukaryota</taxon>
        <taxon>Viridiplantae</taxon>
        <taxon>Streptophyta</taxon>
        <taxon>Embryophyta</taxon>
        <taxon>Tracheophyta</taxon>
        <taxon>Spermatophyta</taxon>
        <taxon>Magnoliopsida</taxon>
        <taxon>Liliopsida</taxon>
        <taxon>Poales</taxon>
        <taxon>Poaceae</taxon>
        <taxon>BOP clade</taxon>
        <taxon>Oryzoideae</taxon>
        <taxon>Oryzeae</taxon>
        <taxon>Oryzinae</taxon>
        <taxon>Oryza</taxon>
    </lineage>
</organism>
<dbReference type="Proteomes" id="UP000006591">
    <property type="component" value="Chromosome 1"/>
</dbReference>
<feature type="region of interest" description="Disordered" evidence="2">
    <location>
        <begin position="13"/>
        <end position="43"/>
    </location>
</feature>
<dbReference type="AlphaFoldDB" id="A0A0E0FXF4"/>
<evidence type="ECO:0000313" key="5">
    <source>
        <dbReference type="Proteomes" id="UP000006591"/>
    </source>
</evidence>
<sequence length="194" mass="21251">MWGPSFLLPPPLPSLSPLRPGRRAARASGGGRQGRSYGGGRGQVVIGHLRRPRRRRRLGEATRIEHQRSSRVVSLSRSRLLVSFALPLEFVLFPCRDLVFVLASGDPFFSLCFFLDFSPAAWCARGNQRNRDCERAQARKPNAKDPQDGLTSEQRRERDKKALEEKAAKKAAQAAGGGGGTSTDNRSKAGGAKK</sequence>
<comment type="similarity">
    <text evidence="1">Belongs to the SERF family.</text>
</comment>
<accession>A0A0E0FXF4</accession>
<dbReference type="Pfam" id="PF04419">
    <property type="entry name" value="SERF-like_N"/>
    <property type="match status" value="1"/>
</dbReference>